<feature type="compositionally biased region" description="Basic and acidic residues" evidence="1">
    <location>
        <begin position="173"/>
        <end position="182"/>
    </location>
</feature>
<protein>
    <submittedName>
        <fullName evidence="2">Uncharacterized protein</fullName>
    </submittedName>
</protein>
<dbReference type="AlphaFoldDB" id="A0A5C3QTB6"/>
<organism evidence="2 3">
    <name type="scientific">Pterulicium gracile</name>
    <dbReference type="NCBI Taxonomy" id="1884261"/>
    <lineage>
        <taxon>Eukaryota</taxon>
        <taxon>Fungi</taxon>
        <taxon>Dikarya</taxon>
        <taxon>Basidiomycota</taxon>
        <taxon>Agaricomycotina</taxon>
        <taxon>Agaricomycetes</taxon>
        <taxon>Agaricomycetidae</taxon>
        <taxon>Agaricales</taxon>
        <taxon>Pleurotineae</taxon>
        <taxon>Pterulaceae</taxon>
        <taxon>Pterulicium</taxon>
    </lineage>
</organism>
<reference evidence="2 3" key="1">
    <citation type="journal article" date="2019" name="Nat. Ecol. Evol.">
        <title>Megaphylogeny resolves global patterns of mushroom evolution.</title>
        <authorList>
            <person name="Varga T."/>
            <person name="Krizsan K."/>
            <person name="Foldi C."/>
            <person name="Dima B."/>
            <person name="Sanchez-Garcia M."/>
            <person name="Sanchez-Ramirez S."/>
            <person name="Szollosi G.J."/>
            <person name="Szarkandi J.G."/>
            <person name="Papp V."/>
            <person name="Albert L."/>
            <person name="Andreopoulos W."/>
            <person name="Angelini C."/>
            <person name="Antonin V."/>
            <person name="Barry K.W."/>
            <person name="Bougher N.L."/>
            <person name="Buchanan P."/>
            <person name="Buyck B."/>
            <person name="Bense V."/>
            <person name="Catcheside P."/>
            <person name="Chovatia M."/>
            <person name="Cooper J."/>
            <person name="Damon W."/>
            <person name="Desjardin D."/>
            <person name="Finy P."/>
            <person name="Geml J."/>
            <person name="Haridas S."/>
            <person name="Hughes K."/>
            <person name="Justo A."/>
            <person name="Karasinski D."/>
            <person name="Kautmanova I."/>
            <person name="Kiss B."/>
            <person name="Kocsube S."/>
            <person name="Kotiranta H."/>
            <person name="LaButti K.M."/>
            <person name="Lechner B.E."/>
            <person name="Liimatainen K."/>
            <person name="Lipzen A."/>
            <person name="Lukacs Z."/>
            <person name="Mihaltcheva S."/>
            <person name="Morgado L.N."/>
            <person name="Niskanen T."/>
            <person name="Noordeloos M.E."/>
            <person name="Ohm R.A."/>
            <person name="Ortiz-Santana B."/>
            <person name="Ovrebo C."/>
            <person name="Racz N."/>
            <person name="Riley R."/>
            <person name="Savchenko A."/>
            <person name="Shiryaev A."/>
            <person name="Soop K."/>
            <person name="Spirin V."/>
            <person name="Szebenyi C."/>
            <person name="Tomsovsky M."/>
            <person name="Tulloss R.E."/>
            <person name="Uehling J."/>
            <person name="Grigoriev I.V."/>
            <person name="Vagvolgyi C."/>
            <person name="Papp T."/>
            <person name="Martin F.M."/>
            <person name="Miettinen O."/>
            <person name="Hibbett D.S."/>
            <person name="Nagy L.G."/>
        </authorList>
    </citation>
    <scope>NUCLEOTIDE SEQUENCE [LARGE SCALE GENOMIC DNA]</scope>
    <source>
        <strain evidence="2 3">CBS 309.79</strain>
    </source>
</reference>
<sequence length="328" mass="36878">MTHTSSPSTAAPIPPPKSTKQPTQEPAPSTPFEKTYHHWDSAILAFLRELGFSQTLHAFEQDVLAMNEDWERDNVPLRLRKLLLNLQALGNGKAKEVAFDIDPDPPLDKRKTRYITLADGSEPSLPSTVTKSISQFLAKQRSKNNVSNRSEFLLSLAEKRKRQGENDPADSDGTAKRRKGEEDITSCARTDAKFVNRDLQMKFDIAKNEEGPLSRTINPAQTQGKGGSKTKEPDRAAKQDDEEDVSTPSRHPGLTQRLESIEDHFAVKYVPSPPRTLLLRLKLLEDHIIRLEKEYPPWAALHLNQPRRGASSLHPTPSQFYSLICLHP</sequence>
<feature type="compositionally biased region" description="Basic and acidic residues" evidence="1">
    <location>
        <begin position="229"/>
        <end position="239"/>
    </location>
</feature>
<dbReference type="EMBL" id="ML178817">
    <property type="protein sequence ID" value="TFL05276.1"/>
    <property type="molecule type" value="Genomic_DNA"/>
</dbReference>
<dbReference type="STRING" id="1884261.A0A5C3QTB6"/>
<feature type="region of interest" description="Disordered" evidence="1">
    <location>
        <begin position="158"/>
        <end position="185"/>
    </location>
</feature>
<feature type="region of interest" description="Disordered" evidence="1">
    <location>
        <begin position="206"/>
        <end position="253"/>
    </location>
</feature>
<feature type="compositionally biased region" description="Low complexity" evidence="1">
    <location>
        <begin position="1"/>
        <end position="11"/>
    </location>
</feature>
<gene>
    <name evidence="2" type="ORF">BDV98DRAFT_501544</name>
</gene>
<evidence type="ECO:0000256" key="1">
    <source>
        <dbReference type="SAM" id="MobiDB-lite"/>
    </source>
</evidence>
<evidence type="ECO:0000313" key="3">
    <source>
        <dbReference type="Proteomes" id="UP000305067"/>
    </source>
</evidence>
<accession>A0A5C3QTB6</accession>
<name>A0A5C3QTB6_9AGAR</name>
<dbReference type="OrthoDB" id="5531344at2759"/>
<proteinExistence type="predicted"/>
<evidence type="ECO:0000313" key="2">
    <source>
        <dbReference type="EMBL" id="TFL05276.1"/>
    </source>
</evidence>
<keyword evidence="3" id="KW-1185">Reference proteome</keyword>
<dbReference type="Proteomes" id="UP000305067">
    <property type="component" value="Unassembled WGS sequence"/>
</dbReference>
<feature type="region of interest" description="Disordered" evidence="1">
    <location>
        <begin position="1"/>
        <end position="33"/>
    </location>
</feature>